<proteinExistence type="predicted"/>
<accession>A0ABN8ZZJ0</accession>
<dbReference type="Proteomes" id="UP001176941">
    <property type="component" value="Chromosome 8"/>
</dbReference>
<name>A0ABN8ZZJ0_RANTA</name>
<organism evidence="2 3">
    <name type="scientific">Rangifer tarandus platyrhynchus</name>
    <name type="common">Svalbard reindeer</name>
    <dbReference type="NCBI Taxonomy" id="3082113"/>
    <lineage>
        <taxon>Eukaryota</taxon>
        <taxon>Metazoa</taxon>
        <taxon>Chordata</taxon>
        <taxon>Craniata</taxon>
        <taxon>Vertebrata</taxon>
        <taxon>Euteleostomi</taxon>
        <taxon>Mammalia</taxon>
        <taxon>Eutheria</taxon>
        <taxon>Laurasiatheria</taxon>
        <taxon>Artiodactyla</taxon>
        <taxon>Ruminantia</taxon>
        <taxon>Pecora</taxon>
        <taxon>Cervidae</taxon>
        <taxon>Odocoileinae</taxon>
        <taxon>Rangifer</taxon>
    </lineage>
</organism>
<protein>
    <submittedName>
        <fullName evidence="2">Uncharacterized protein</fullName>
    </submittedName>
</protein>
<evidence type="ECO:0000256" key="1">
    <source>
        <dbReference type="SAM" id="MobiDB-lite"/>
    </source>
</evidence>
<evidence type="ECO:0000313" key="2">
    <source>
        <dbReference type="EMBL" id="CAI9178948.1"/>
    </source>
</evidence>
<sequence>MAREQDPEDVLRAERSRMRGKEGVELGQRQALPVQNGPRAASGRSEAWERSTPGRPPTPAPVLQDQPWDNRGAQHVVPLREVDEGRVPASQNLVKRDPPGKRMQTTSVFVPQEPREHNENGESHDTGR</sequence>
<dbReference type="EMBL" id="OX459944">
    <property type="protein sequence ID" value="CAI9178948.1"/>
    <property type="molecule type" value="Genomic_DNA"/>
</dbReference>
<evidence type="ECO:0000313" key="3">
    <source>
        <dbReference type="Proteomes" id="UP001176941"/>
    </source>
</evidence>
<feature type="region of interest" description="Disordered" evidence="1">
    <location>
        <begin position="1"/>
        <end position="128"/>
    </location>
</feature>
<gene>
    <name evidence="2" type="ORF">MRATA1EN1_LOCUS27910</name>
</gene>
<keyword evidence="3" id="KW-1185">Reference proteome</keyword>
<feature type="compositionally biased region" description="Basic and acidic residues" evidence="1">
    <location>
        <begin position="1"/>
        <end position="24"/>
    </location>
</feature>
<reference evidence="2" key="1">
    <citation type="submission" date="2023-04" db="EMBL/GenBank/DDBJ databases">
        <authorList>
            <consortium name="ELIXIR-Norway"/>
        </authorList>
    </citation>
    <scope>NUCLEOTIDE SEQUENCE [LARGE SCALE GENOMIC DNA]</scope>
</reference>
<feature type="compositionally biased region" description="Basic and acidic residues" evidence="1">
    <location>
        <begin position="113"/>
        <end position="128"/>
    </location>
</feature>